<dbReference type="InterPro" id="IPR036803">
    <property type="entry name" value="Porphobilinogen_deaminase_C_sf"/>
</dbReference>
<evidence type="ECO:0000256" key="5">
    <source>
        <dbReference type="ARBA" id="ARBA00022679"/>
    </source>
</evidence>
<evidence type="ECO:0000256" key="1">
    <source>
        <dbReference type="ARBA" id="ARBA00002869"/>
    </source>
</evidence>
<dbReference type="Gene3D" id="3.40.190.10">
    <property type="entry name" value="Periplasmic binding protein-like II"/>
    <property type="match status" value="2"/>
</dbReference>
<evidence type="ECO:0000256" key="3">
    <source>
        <dbReference type="ARBA" id="ARBA00005638"/>
    </source>
</evidence>
<evidence type="ECO:0000256" key="6">
    <source>
        <dbReference type="ARBA" id="ARBA00023244"/>
    </source>
</evidence>
<evidence type="ECO:0000313" key="13">
    <source>
        <dbReference type="Proteomes" id="UP000321287"/>
    </source>
</evidence>
<dbReference type="PIRSF" id="PIRSF001438">
    <property type="entry name" value="4pyrrol_synth_OHMeBilane_synth"/>
    <property type="match status" value="1"/>
</dbReference>
<keyword evidence="5 8" id="KW-0808">Transferase</keyword>
<dbReference type="Pfam" id="PF01379">
    <property type="entry name" value="Porphobil_deam"/>
    <property type="match status" value="1"/>
</dbReference>
<feature type="domain" description="Porphobilinogen deaminase C-terminal" evidence="11">
    <location>
        <begin position="281"/>
        <end position="359"/>
    </location>
</feature>
<sequence length="372" mass="40348">MKQMTMPEALMTQSLQLQQVAAEAMRRQASPHPPTSRHSLPLRVGTRGSPLALVQTRAFLTRLTRFCPLLRDMGAFQEHPINTTGDQVQSRLLSEIGGKGLFAKEIHESLLARQIDFAVHSLKDLETVLPAGLTLACTLKREDARDVLILSPALRDKAKALVAAGHSPLDALPFGARIGCASVRRQAQLLHRRPDLRFGLIRGNVQTRLDKLAGGACDATLLALAGLRRLGMEDRADIVLDTDFMIPAAGQGIVGVTVRAEDRELLDLLAAIEDPEARAVATAERALLDVLDGSCRTPIGGYARLRPKAQPGGRGHFGDRELVLTGLVAREDGSFFLQREICGEPTEALRLGRELGLSLRADSPADIFEDHG</sequence>
<protein>
    <recommendedName>
        <fullName evidence="8">Porphobilinogen deaminase</fullName>
        <shortName evidence="8">PBG</shortName>
        <ecNumber evidence="8">2.5.1.61</ecNumber>
    </recommendedName>
    <alternativeName>
        <fullName evidence="8">Hydroxymethylbilane synthase</fullName>
        <shortName evidence="8">HMBS</shortName>
    </alternativeName>
    <alternativeName>
        <fullName evidence="8">Pre-uroporphyrinogen synthase</fullName>
    </alternativeName>
</protein>
<comment type="similarity">
    <text evidence="3 8">Belongs to the HMBS family.</text>
</comment>
<dbReference type="EC" id="2.5.1.61" evidence="8"/>
<dbReference type="FunFam" id="3.40.190.10:FF:000005">
    <property type="entry name" value="Porphobilinogen deaminase"/>
    <property type="match status" value="1"/>
</dbReference>
<accession>A0AAN4R0T1</accession>
<evidence type="ECO:0000256" key="9">
    <source>
        <dbReference type="SAM" id="MobiDB-lite"/>
    </source>
</evidence>
<comment type="catalytic activity">
    <reaction evidence="7 8">
        <text>4 porphobilinogen + H2O = hydroxymethylbilane + 4 NH4(+)</text>
        <dbReference type="Rhea" id="RHEA:13185"/>
        <dbReference type="ChEBI" id="CHEBI:15377"/>
        <dbReference type="ChEBI" id="CHEBI:28938"/>
        <dbReference type="ChEBI" id="CHEBI:57845"/>
        <dbReference type="ChEBI" id="CHEBI:58126"/>
        <dbReference type="EC" id="2.5.1.61"/>
    </reaction>
</comment>
<evidence type="ECO:0000259" key="11">
    <source>
        <dbReference type="Pfam" id="PF03900"/>
    </source>
</evidence>
<comment type="subunit">
    <text evidence="4 8">Monomer.</text>
</comment>
<dbReference type="SUPFAM" id="SSF53850">
    <property type="entry name" value="Periplasmic binding protein-like II"/>
    <property type="match status" value="1"/>
</dbReference>
<organism evidence="12 13">
    <name type="scientific">Asaia bogorensis NBRC 16594</name>
    <dbReference type="NCBI Taxonomy" id="1231624"/>
    <lineage>
        <taxon>Bacteria</taxon>
        <taxon>Pseudomonadati</taxon>
        <taxon>Pseudomonadota</taxon>
        <taxon>Alphaproteobacteria</taxon>
        <taxon>Acetobacterales</taxon>
        <taxon>Acetobacteraceae</taxon>
        <taxon>Asaia</taxon>
    </lineage>
</organism>
<feature type="modified residue" description="S-(dipyrrolylmethanemethyl)cysteine" evidence="8">
    <location>
        <position position="295"/>
    </location>
</feature>
<dbReference type="Pfam" id="PF03900">
    <property type="entry name" value="Porphobil_deamC"/>
    <property type="match status" value="1"/>
</dbReference>
<keyword evidence="13" id="KW-1185">Reference proteome</keyword>
<dbReference type="CDD" id="cd00494">
    <property type="entry name" value="PBP2_HMBS"/>
    <property type="match status" value="1"/>
</dbReference>
<dbReference type="Gene3D" id="3.30.160.40">
    <property type="entry name" value="Porphobilinogen deaminase, C-terminal domain"/>
    <property type="match status" value="1"/>
</dbReference>
<dbReference type="InterPro" id="IPR000860">
    <property type="entry name" value="HemC"/>
</dbReference>
<dbReference type="GO" id="GO:0004418">
    <property type="term" value="F:hydroxymethylbilane synthase activity"/>
    <property type="evidence" value="ECO:0007669"/>
    <property type="project" value="UniProtKB-UniRule"/>
</dbReference>
<dbReference type="EMBL" id="BJVS01000001">
    <property type="protein sequence ID" value="GEL52522.1"/>
    <property type="molecule type" value="Genomic_DNA"/>
</dbReference>
<dbReference type="PANTHER" id="PTHR11557:SF0">
    <property type="entry name" value="PORPHOBILINOGEN DEAMINASE"/>
    <property type="match status" value="1"/>
</dbReference>
<dbReference type="GO" id="GO:0006782">
    <property type="term" value="P:protoporphyrinogen IX biosynthetic process"/>
    <property type="evidence" value="ECO:0007669"/>
    <property type="project" value="UniProtKB-UniRule"/>
</dbReference>
<evidence type="ECO:0000256" key="8">
    <source>
        <dbReference type="HAMAP-Rule" id="MF_00260"/>
    </source>
</evidence>
<dbReference type="InterPro" id="IPR022418">
    <property type="entry name" value="Porphobilinogen_deaminase_C"/>
</dbReference>
<proteinExistence type="inferred from homology"/>
<dbReference type="HAMAP" id="MF_00260">
    <property type="entry name" value="Porphobil_deam"/>
    <property type="match status" value="1"/>
</dbReference>
<evidence type="ECO:0000313" key="12">
    <source>
        <dbReference type="EMBL" id="GEL52522.1"/>
    </source>
</evidence>
<feature type="domain" description="Porphobilinogen deaminase N-terminal" evidence="10">
    <location>
        <begin position="42"/>
        <end position="265"/>
    </location>
</feature>
<dbReference type="PRINTS" id="PR00151">
    <property type="entry name" value="PORPHBDMNASE"/>
</dbReference>
<evidence type="ECO:0000256" key="7">
    <source>
        <dbReference type="ARBA" id="ARBA00048169"/>
    </source>
</evidence>
<dbReference type="NCBIfam" id="TIGR00212">
    <property type="entry name" value="hemC"/>
    <property type="match status" value="1"/>
</dbReference>
<name>A0AAN4R0T1_9PROT</name>
<reference evidence="12 13" key="1">
    <citation type="submission" date="2019-07" db="EMBL/GenBank/DDBJ databases">
        <title>Whole genome shotgun sequence of Asaia bogorensis NBRC 16594.</title>
        <authorList>
            <person name="Hosoyama A."/>
            <person name="Uohara A."/>
            <person name="Ohji S."/>
            <person name="Ichikawa N."/>
        </authorList>
    </citation>
    <scope>NUCLEOTIDE SEQUENCE [LARGE SCALE GENOMIC DNA]</scope>
    <source>
        <strain evidence="12 13">NBRC 16594</strain>
    </source>
</reference>
<dbReference type="SUPFAM" id="SSF54782">
    <property type="entry name" value="Porphobilinogen deaminase (hydroxymethylbilane synthase), C-terminal domain"/>
    <property type="match status" value="1"/>
</dbReference>
<comment type="function">
    <text evidence="1 8">Tetrapolymerization of the monopyrrole PBG into the hydroxymethylbilane pre-uroporphyrinogen in several discrete steps.</text>
</comment>
<dbReference type="InterPro" id="IPR022419">
    <property type="entry name" value="Porphobilin_deaminase_cofac_BS"/>
</dbReference>
<comment type="pathway">
    <text evidence="2">Porphyrin-containing compound metabolism; protoporphyrin-IX biosynthesis; coproporphyrinogen-III from 5-aminolevulinate: step 2/4.</text>
</comment>
<dbReference type="PANTHER" id="PTHR11557">
    <property type="entry name" value="PORPHOBILINOGEN DEAMINASE"/>
    <property type="match status" value="1"/>
</dbReference>
<comment type="cofactor">
    <cofactor evidence="8">
        <name>dipyrromethane</name>
        <dbReference type="ChEBI" id="CHEBI:60342"/>
    </cofactor>
    <text evidence="8">Binds 1 dipyrromethane group covalently.</text>
</comment>
<keyword evidence="6 8" id="KW-0627">Porphyrin biosynthesis</keyword>
<evidence type="ECO:0000259" key="10">
    <source>
        <dbReference type="Pfam" id="PF01379"/>
    </source>
</evidence>
<dbReference type="GO" id="GO:0005737">
    <property type="term" value="C:cytoplasm"/>
    <property type="evidence" value="ECO:0007669"/>
    <property type="project" value="UniProtKB-UniRule"/>
</dbReference>
<dbReference type="Proteomes" id="UP000321287">
    <property type="component" value="Unassembled WGS sequence"/>
</dbReference>
<evidence type="ECO:0000256" key="2">
    <source>
        <dbReference type="ARBA" id="ARBA00004735"/>
    </source>
</evidence>
<gene>
    <name evidence="8 12" type="primary">hemC</name>
    <name evidence="12" type="ORF">ABO01nite_05290</name>
</gene>
<dbReference type="AlphaFoldDB" id="A0AAN4R0T1"/>
<comment type="miscellaneous">
    <text evidence="8">The porphobilinogen subunits are added to the dipyrromethane group.</text>
</comment>
<evidence type="ECO:0000256" key="4">
    <source>
        <dbReference type="ARBA" id="ARBA00011245"/>
    </source>
</evidence>
<dbReference type="InterPro" id="IPR022417">
    <property type="entry name" value="Porphobilin_deaminase_N"/>
</dbReference>
<comment type="caution">
    <text evidence="12">The sequence shown here is derived from an EMBL/GenBank/DDBJ whole genome shotgun (WGS) entry which is preliminary data.</text>
</comment>
<feature type="region of interest" description="Disordered" evidence="9">
    <location>
        <begin position="22"/>
        <end position="43"/>
    </location>
</feature>
<dbReference type="PROSITE" id="PS00533">
    <property type="entry name" value="PORPHOBILINOGEN_DEAM"/>
    <property type="match status" value="1"/>
</dbReference>